<evidence type="ECO:0000256" key="1">
    <source>
        <dbReference type="SAM" id="MobiDB-lite"/>
    </source>
</evidence>
<keyword evidence="3" id="KW-1185">Reference proteome</keyword>
<organism evidence="2 3">
    <name type="scientific">Sphingomonas natans</name>
    <dbReference type="NCBI Taxonomy" id="3063330"/>
    <lineage>
        <taxon>Bacteria</taxon>
        <taxon>Pseudomonadati</taxon>
        <taxon>Pseudomonadota</taxon>
        <taxon>Alphaproteobacteria</taxon>
        <taxon>Sphingomonadales</taxon>
        <taxon>Sphingomonadaceae</taxon>
        <taxon>Sphingomonas</taxon>
    </lineage>
</organism>
<dbReference type="EMBL" id="JAUOTP010000002">
    <property type="protein sequence ID" value="MDO6413852.1"/>
    <property type="molecule type" value="Genomic_DNA"/>
</dbReference>
<evidence type="ECO:0000313" key="2">
    <source>
        <dbReference type="EMBL" id="MDO6413852.1"/>
    </source>
</evidence>
<accession>A0ABT8Y6A2</accession>
<comment type="caution">
    <text evidence="2">The sequence shown here is derived from an EMBL/GenBank/DDBJ whole genome shotgun (WGS) entry which is preliminary data.</text>
</comment>
<proteinExistence type="predicted"/>
<evidence type="ECO:0000313" key="3">
    <source>
        <dbReference type="Proteomes" id="UP001169764"/>
    </source>
</evidence>
<feature type="compositionally biased region" description="Basic residues" evidence="1">
    <location>
        <begin position="10"/>
        <end position="23"/>
    </location>
</feature>
<reference evidence="2" key="1">
    <citation type="submission" date="2023-07" db="EMBL/GenBank/DDBJ databases">
        <authorList>
            <person name="Kim M."/>
        </authorList>
    </citation>
    <scope>NUCLEOTIDE SEQUENCE</scope>
    <source>
        <strain evidence="2">BIUV-7</strain>
    </source>
</reference>
<protein>
    <submittedName>
        <fullName evidence="2">Uncharacterized protein</fullName>
    </submittedName>
</protein>
<dbReference type="Proteomes" id="UP001169764">
    <property type="component" value="Unassembled WGS sequence"/>
</dbReference>
<feature type="region of interest" description="Disordered" evidence="1">
    <location>
        <begin position="1"/>
        <end position="28"/>
    </location>
</feature>
<name>A0ABT8Y6A2_9SPHN</name>
<gene>
    <name evidence="2" type="ORF">Q4F19_05620</name>
</gene>
<sequence length="63" mass="6823">MFGTGGTDRRQHRIGRPLGRKGKQGGVKAGTAFFTSGIAQCRQRAAAHVESDHPDDVPNRILH</sequence>